<dbReference type="AlphaFoldDB" id="A0A0C2MCB1"/>
<proteinExistence type="predicted"/>
<dbReference type="Proteomes" id="UP000031668">
    <property type="component" value="Unassembled WGS sequence"/>
</dbReference>
<sequence>MPMEVSPLHFSDNEYVKYNSSNSECLPPGLHVLNIVETTTFSDNQPQSGNFMINIGLTSVLSDYQTQADISDTINTNAAAVQSHFQPESSGDRLSGESHSYDFISYSTPESSSRNYISGAPDPSARKGKKATGMSDNRLPQSATDTISGETNNDDITSIPTVVASSTDDGDDIAPKALRKRGRPPKTNLKAFENAAVEADGQQIESTEGSNIPESSIVNPPVRIKYNEIHTNSDNKYKERKRREKEEEKAKRAMEQQLLADGANTSTTINIPSDSTNVEMGVEPMNHVVDATAQEEVPQTNKIKSLTILNA</sequence>
<feature type="region of interest" description="Disordered" evidence="1">
    <location>
        <begin position="230"/>
        <end position="251"/>
    </location>
</feature>
<evidence type="ECO:0000313" key="2">
    <source>
        <dbReference type="EMBL" id="KII64671.1"/>
    </source>
</evidence>
<evidence type="ECO:0000256" key="1">
    <source>
        <dbReference type="SAM" id="MobiDB-lite"/>
    </source>
</evidence>
<accession>A0A0C2MCB1</accession>
<feature type="compositionally biased region" description="Polar residues" evidence="1">
    <location>
        <begin position="134"/>
        <end position="167"/>
    </location>
</feature>
<organism evidence="2 3">
    <name type="scientific">Thelohanellus kitauei</name>
    <name type="common">Myxosporean</name>
    <dbReference type="NCBI Taxonomy" id="669202"/>
    <lineage>
        <taxon>Eukaryota</taxon>
        <taxon>Metazoa</taxon>
        <taxon>Cnidaria</taxon>
        <taxon>Myxozoa</taxon>
        <taxon>Myxosporea</taxon>
        <taxon>Bivalvulida</taxon>
        <taxon>Platysporina</taxon>
        <taxon>Myxobolidae</taxon>
        <taxon>Thelohanellus</taxon>
    </lineage>
</organism>
<dbReference type="EMBL" id="JWZT01004124">
    <property type="protein sequence ID" value="KII64671.1"/>
    <property type="molecule type" value="Genomic_DNA"/>
</dbReference>
<feature type="region of interest" description="Disordered" evidence="1">
    <location>
        <begin position="105"/>
        <end position="186"/>
    </location>
</feature>
<reference evidence="2 3" key="1">
    <citation type="journal article" date="2014" name="Genome Biol. Evol.">
        <title>The genome of the myxosporean Thelohanellus kitauei shows adaptations to nutrient acquisition within its fish host.</title>
        <authorList>
            <person name="Yang Y."/>
            <person name="Xiong J."/>
            <person name="Zhou Z."/>
            <person name="Huo F."/>
            <person name="Miao W."/>
            <person name="Ran C."/>
            <person name="Liu Y."/>
            <person name="Zhang J."/>
            <person name="Feng J."/>
            <person name="Wang M."/>
            <person name="Wang M."/>
            <person name="Wang L."/>
            <person name="Yao B."/>
        </authorList>
    </citation>
    <scope>NUCLEOTIDE SEQUENCE [LARGE SCALE GENOMIC DNA]</scope>
    <source>
        <strain evidence="2">Wuqing</strain>
    </source>
</reference>
<evidence type="ECO:0000313" key="3">
    <source>
        <dbReference type="Proteomes" id="UP000031668"/>
    </source>
</evidence>
<name>A0A0C2MCB1_THEKT</name>
<keyword evidence="3" id="KW-1185">Reference proteome</keyword>
<gene>
    <name evidence="2" type="ORF">RF11_06604</name>
</gene>
<comment type="caution">
    <text evidence="2">The sequence shown here is derived from an EMBL/GenBank/DDBJ whole genome shotgun (WGS) entry which is preliminary data.</text>
</comment>
<protein>
    <submittedName>
        <fullName evidence="2">Uncharacterized protein</fullName>
    </submittedName>
</protein>
<feature type="compositionally biased region" description="Polar residues" evidence="1">
    <location>
        <begin position="105"/>
        <end position="116"/>
    </location>
</feature>